<dbReference type="Proteomes" id="UP000260970">
    <property type="component" value="Unassembled WGS sequence"/>
</dbReference>
<evidence type="ECO:0000313" key="14">
    <source>
        <dbReference type="EMBL" id="RGN25037.1"/>
    </source>
</evidence>
<evidence type="ECO:0000256" key="1">
    <source>
        <dbReference type="ARBA" id="ARBA00001946"/>
    </source>
</evidence>
<evidence type="ECO:0000256" key="8">
    <source>
        <dbReference type="ARBA" id="ARBA00022842"/>
    </source>
</evidence>
<evidence type="ECO:0000256" key="12">
    <source>
        <dbReference type="RuleBase" id="RU003476"/>
    </source>
</evidence>
<evidence type="ECO:0000256" key="5">
    <source>
        <dbReference type="ARBA" id="ARBA00022723"/>
    </source>
</evidence>
<comment type="similarity">
    <text evidence="2 12">Belongs to the Nudix hydrolase family.</text>
</comment>
<dbReference type="PANTHER" id="PTHR47707:SF1">
    <property type="entry name" value="NUDIX HYDROLASE FAMILY PROTEIN"/>
    <property type="match status" value="1"/>
</dbReference>
<feature type="domain" description="Nudix hydrolase" evidence="13">
    <location>
        <begin position="2"/>
        <end position="133"/>
    </location>
</feature>
<name>A0A3E5AQ01_9FIRM</name>
<gene>
    <name evidence="14" type="ORF">DXB72_04585</name>
</gene>
<dbReference type="GO" id="GO:0008413">
    <property type="term" value="F:8-oxo-7,8-dihydroguanosine triphosphate pyrophosphatase activity"/>
    <property type="evidence" value="ECO:0007669"/>
    <property type="project" value="TreeGrafter"/>
</dbReference>
<dbReference type="PROSITE" id="PS00893">
    <property type="entry name" value="NUDIX_BOX"/>
    <property type="match status" value="1"/>
</dbReference>
<keyword evidence="9" id="KW-0234">DNA repair</keyword>
<evidence type="ECO:0000256" key="11">
    <source>
        <dbReference type="ARBA" id="ARBA00038905"/>
    </source>
</evidence>
<dbReference type="Gene3D" id="3.90.79.10">
    <property type="entry name" value="Nucleoside Triphosphate Pyrophosphohydrolase"/>
    <property type="match status" value="1"/>
</dbReference>
<proteinExistence type="inferred from homology"/>
<dbReference type="GO" id="GO:0044715">
    <property type="term" value="F:8-oxo-dGDP phosphatase activity"/>
    <property type="evidence" value="ECO:0007669"/>
    <property type="project" value="TreeGrafter"/>
</dbReference>
<dbReference type="PROSITE" id="PS51462">
    <property type="entry name" value="NUDIX"/>
    <property type="match status" value="1"/>
</dbReference>
<dbReference type="InterPro" id="IPR020084">
    <property type="entry name" value="NUDIX_hydrolase_CS"/>
</dbReference>
<dbReference type="GO" id="GO:0046872">
    <property type="term" value="F:metal ion binding"/>
    <property type="evidence" value="ECO:0007669"/>
    <property type="project" value="UniProtKB-KW"/>
</dbReference>
<dbReference type="AlphaFoldDB" id="A0A3E5AQ01"/>
<accession>A0A3E5AQ01</accession>
<dbReference type="InterPro" id="IPR015797">
    <property type="entry name" value="NUDIX_hydrolase-like_dom_sf"/>
</dbReference>
<sequence>MKTIRVVAAVIRAVNNENKPVIFATQRGYGEFKGGWEFPGGKIESGETPQQALKREIMEELDTEIAVGELIDTIEYDYPNFHLSMDCFWCEVIRGELILKEAEDAKWLTKEHLADVKWLPADVTLIENIREAMY</sequence>
<comment type="caution">
    <text evidence="14">The sequence shown here is derived from an EMBL/GenBank/DDBJ whole genome shotgun (WGS) entry which is preliminary data.</text>
</comment>
<keyword evidence="8" id="KW-0460">Magnesium</keyword>
<dbReference type="RefSeq" id="WP_015567971.1">
    <property type="nucleotide sequence ID" value="NZ_QSUE01000002.1"/>
</dbReference>
<keyword evidence="5" id="KW-0479">Metal-binding</keyword>
<dbReference type="InterPro" id="IPR020476">
    <property type="entry name" value="Nudix_hydrolase"/>
</dbReference>
<dbReference type="GO" id="GO:0006260">
    <property type="term" value="P:DNA replication"/>
    <property type="evidence" value="ECO:0007669"/>
    <property type="project" value="UniProtKB-KW"/>
</dbReference>
<evidence type="ECO:0000256" key="4">
    <source>
        <dbReference type="ARBA" id="ARBA00022705"/>
    </source>
</evidence>
<protein>
    <recommendedName>
        <fullName evidence="11">8-oxo-dGTP diphosphatase</fullName>
        <ecNumber evidence="11">3.6.1.55</ecNumber>
    </recommendedName>
</protein>
<dbReference type="InterPro" id="IPR047127">
    <property type="entry name" value="MutT-like"/>
</dbReference>
<keyword evidence="3" id="KW-0515">Mutator protein</keyword>
<dbReference type="SUPFAM" id="SSF55811">
    <property type="entry name" value="Nudix"/>
    <property type="match status" value="1"/>
</dbReference>
<dbReference type="PANTHER" id="PTHR47707">
    <property type="entry name" value="8-OXO-DGTP DIPHOSPHATASE"/>
    <property type="match status" value="1"/>
</dbReference>
<dbReference type="GO" id="GO:0006281">
    <property type="term" value="P:DNA repair"/>
    <property type="evidence" value="ECO:0007669"/>
    <property type="project" value="UniProtKB-KW"/>
</dbReference>
<evidence type="ECO:0000256" key="7">
    <source>
        <dbReference type="ARBA" id="ARBA00022801"/>
    </source>
</evidence>
<keyword evidence="4" id="KW-0235">DNA replication</keyword>
<evidence type="ECO:0000256" key="3">
    <source>
        <dbReference type="ARBA" id="ARBA00022457"/>
    </source>
</evidence>
<dbReference type="GO" id="GO:0035539">
    <property type="term" value="F:8-oxo-7,8-dihydrodeoxyguanosine triphosphate pyrophosphatase activity"/>
    <property type="evidence" value="ECO:0007669"/>
    <property type="project" value="UniProtKB-EC"/>
</dbReference>
<dbReference type="Pfam" id="PF00293">
    <property type="entry name" value="NUDIX"/>
    <property type="match status" value="1"/>
</dbReference>
<dbReference type="CDD" id="cd03425">
    <property type="entry name" value="NUDIX_MutT_NudA_like"/>
    <property type="match status" value="1"/>
</dbReference>
<evidence type="ECO:0000256" key="10">
    <source>
        <dbReference type="ARBA" id="ARBA00035861"/>
    </source>
</evidence>
<evidence type="ECO:0000256" key="2">
    <source>
        <dbReference type="ARBA" id="ARBA00005582"/>
    </source>
</evidence>
<evidence type="ECO:0000256" key="9">
    <source>
        <dbReference type="ARBA" id="ARBA00023204"/>
    </source>
</evidence>
<dbReference type="InterPro" id="IPR000086">
    <property type="entry name" value="NUDIX_hydrolase_dom"/>
</dbReference>
<keyword evidence="6" id="KW-0227">DNA damage</keyword>
<evidence type="ECO:0000259" key="13">
    <source>
        <dbReference type="PROSITE" id="PS51462"/>
    </source>
</evidence>
<dbReference type="GO" id="GO:0044716">
    <property type="term" value="F:8-oxo-GDP phosphatase activity"/>
    <property type="evidence" value="ECO:0007669"/>
    <property type="project" value="TreeGrafter"/>
</dbReference>
<evidence type="ECO:0000313" key="15">
    <source>
        <dbReference type="Proteomes" id="UP000260970"/>
    </source>
</evidence>
<evidence type="ECO:0000256" key="6">
    <source>
        <dbReference type="ARBA" id="ARBA00022763"/>
    </source>
</evidence>
<dbReference type="EMBL" id="QSUG01000003">
    <property type="protein sequence ID" value="RGN25037.1"/>
    <property type="molecule type" value="Genomic_DNA"/>
</dbReference>
<dbReference type="PRINTS" id="PR00502">
    <property type="entry name" value="NUDIXFAMILY"/>
</dbReference>
<comment type="cofactor">
    <cofactor evidence="1">
        <name>Mg(2+)</name>
        <dbReference type="ChEBI" id="CHEBI:18420"/>
    </cofactor>
</comment>
<reference evidence="14 15" key="1">
    <citation type="submission" date="2018-08" db="EMBL/GenBank/DDBJ databases">
        <title>A genome reference for cultivated species of the human gut microbiota.</title>
        <authorList>
            <person name="Zou Y."/>
            <person name="Xue W."/>
            <person name="Luo G."/>
        </authorList>
    </citation>
    <scope>NUCLEOTIDE SEQUENCE [LARGE SCALE GENOMIC DNA]</scope>
    <source>
        <strain evidence="14 15">OM05-6AA</strain>
    </source>
</reference>
<organism evidence="14 15">
    <name type="scientific">Agathobacter rectalis</name>
    <dbReference type="NCBI Taxonomy" id="39491"/>
    <lineage>
        <taxon>Bacteria</taxon>
        <taxon>Bacillati</taxon>
        <taxon>Bacillota</taxon>
        <taxon>Clostridia</taxon>
        <taxon>Lachnospirales</taxon>
        <taxon>Lachnospiraceae</taxon>
        <taxon>Agathobacter</taxon>
    </lineage>
</organism>
<dbReference type="EC" id="3.6.1.55" evidence="11"/>
<keyword evidence="7 12" id="KW-0378">Hydrolase</keyword>
<comment type="catalytic activity">
    <reaction evidence="10">
        <text>8-oxo-dGTP + H2O = 8-oxo-dGMP + diphosphate + H(+)</text>
        <dbReference type="Rhea" id="RHEA:31575"/>
        <dbReference type="ChEBI" id="CHEBI:15377"/>
        <dbReference type="ChEBI" id="CHEBI:15378"/>
        <dbReference type="ChEBI" id="CHEBI:33019"/>
        <dbReference type="ChEBI" id="CHEBI:63224"/>
        <dbReference type="ChEBI" id="CHEBI:77896"/>
        <dbReference type="EC" id="3.6.1.55"/>
    </reaction>
</comment>